<dbReference type="EMBL" id="KV417714">
    <property type="protein sequence ID" value="KZP08790.1"/>
    <property type="molecule type" value="Genomic_DNA"/>
</dbReference>
<evidence type="ECO:0000313" key="2">
    <source>
        <dbReference type="EMBL" id="KZP08790.1"/>
    </source>
</evidence>
<reference evidence="2 3" key="1">
    <citation type="journal article" date="2016" name="Mol. Biol. Evol.">
        <title>Comparative Genomics of Early-Diverging Mushroom-Forming Fungi Provides Insights into the Origins of Lignocellulose Decay Capabilities.</title>
        <authorList>
            <person name="Nagy L.G."/>
            <person name="Riley R."/>
            <person name="Tritt A."/>
            <person name="Adam C."/>
            <person name="Daum C."/>
            <person name="Floudas D."/>
            <person name="Sun H."/>
            <person name="Yadav J.S."/>
            <person name="Pangilinan J."/>
            <person name="Larsson K.H."/>
            <person name="Matsuura K."/>
            <person name="Barry K."/>
            <person name="Labutti K."/>
            <person name="Kuo R."/>
            <person name="Ohm R.A."/>
            <person name="Bhattacharya S.S."/>
            <person name="Shirouzu T."/>
            <person name="Yoshinaga Y."/>
            <person name="Martin F.M."/>
            <person name="Grigoriev I.V."/>
            <person name="Hibbett D.S."/>
        </authorList>
    </citation>
    <scope>NUCLEOTIDE SEQUENCE [LARGE SCALE GENOMIC DNA]</scope>
    <source>
        <strain evidence="2 3">CBS 109695</strain>
    </source>
</reference>
<feature type="region of interest" description="Disordered" evidence="1">
    <location>
        <begin position="14"/>
        <end position="49"/>
    </location>
</feature>
<keyword evidence="3" id="KW-1185">Reference proteome</keyword>
<protein>
    <submittedName>
        <fullName evidence="2">Uncharacterized protein</fullName>
    </submittedName>
</protein>
<gene>
    <name evidence="2" type="ORF">FIBSPDRAFT_874254</name>
</gene>
<feature type="non-terminal residue" evidence="2">
    <location>
        <position position="1"/>
    </location>
</feature>
<accession>A0A165XQI0</accession>
<organism evidence="2 3">
    <name type="scientific">Athelia psychrophila</name>
    <dbReference type="NCBI Taxonomy" id="1759441"/>
    <lineage>
        <taxon>Eukaryota</taxon>
        <taxon>Fungi</taxon>
        <taxon>Dikarya</taxon>
        <taxon>Basidiomycota</taxon>
        <taxon>Agaricomycotina</taxon>
        <taxon>Agaricomycetes</taxon>
        <taxon>Agaricomycetidae</taxon>
        <taxon>Atheliales</taxon>
        <taxon>Atheliaceae</taxon>
        <taxon>Athelia</taxon>
    </lineage>
</organism>
<dbReference type="AlphaFoldDB" id="A0A165XQI0"/>
<sequence length="131" mass="14649">DGHVRRGCLRASAPSIKDGWKPRQRQGDEGHRRTALTPPPDRAPTRNPSPIFIHLVRPGVPLRSLLFSRRMRFRLLDAGGFADSFTVARVLNVEGLLSGLRRTGDVFEVMSVVYGFLPIPYYKAEADPVAR</sequence>
<feature type="compositionally biased region" description="Basic and acidic residues" evidence="1">
    <location>
        <begin position="18"/>
        <end position="32"/>
    </location>
</feature>
<dbReference type="Proteomes" id="UP000076532">
    <property type="component" value="Unassembled WGS sequence"/>
</dbReference>
<name>A0A165XQI0_9AGAM</name>
<proteinExistence type="predicted"/>
<evidence type="ECO:0000313" key="3">
    <source>
        <dbReference type="Proteomes" id="UP000076532"/>
    </source>
</evidence>
<evidence type="ECO:0000256" key="1">
    <source>
        <dbReference type="SAM" id="MobiDB-lite"/>
    </source>
</evidence>